<sequence>MLSIRAFLATVPVRRVTVLAGVALAVTAALTGTLAGDSGFGLVTDTVAGFGWGSTAP</sequence>
<dbReference type="Proteomes" id="UP000631312">
    <property type="component" value="Unassembled WGS sequence"/>
</dbReference>
<dbReference type="EMBL" id="BOMP01000227">
    <property type="protein sequence ID" value="GIE46460.1"/>
    <property type="molecule type" value="Genomic_DNA"/>
</dbReference>
<proteinExistence type="predicted"/>
<evidence type="ECO:0000313" key="3">
    <source>
        <dbReference type="Proteomes" id="UP000590511"/>
    </source>
</evidence>
<name>A0A7W7MGW8_9ACTN</name>
<organism evidence="2 3">
    <name type="scientific">Actinoplanes lobatus</name>
    <dbReference type="NCBI Taxonomy" id="113568"/>
    <lineage>
        <taxon>Bacteria</taxon>
        <taxon>Bacillati</taxon>
        <taxon>Actinomycetota</taxon>
        <taxon>Actinomycetes</taxon>
        <taxon>Micromonosporales</taxon>
        <taxon>Micromonosporaceae</taxon>
        <taxon>Actinoplanes</taxon>
    </lineage>
</organism>
<dbReference type="Proteomes" id="UP000590511">
    <property type="component" value="Unassembled WGS sequence"/>
</dbReference>
<dbReference type="AlphaFoldDB" id="A0A7W7MGW8"/>
<evidence type="ECO:0000313" key="2">
    <source>
        <dbReference type="EMBL" id="MBB4749882.1"/>
    </source>
</evidence>
<evidence type="ECO:0000313" key="1">
    <source>
        <dbReference type="EMBL" id="GIE46460.1"/>
    </source>
</evidence>
<dbReference type="RefSeq" id="WP_188122131.1">
    <property type="nucleotide sequence ID" value="NZ_BOMP01000227.1"/>
</dbReference>
<reference evidence="1 4" key="2">
    <citation type="submission" date="2021-01" db="EMBL/GenBank/DDBJ databases">
        <title>Whole genome shotgun sequence of Actinoplanes lobatus NBRC 12513.</title>
        <authorList>
            <person name="Komaki H."/>
            <person name="Tamura T."/>
        </authorList>
    </citation>
    <scope>NUCLEOTIDE SEQUENCE [LARGE SCALE GENOMIC DNA]</scope>
    <source>
        <strain evidence="1 4">NBRC 12513</strain>
    </source>
</reference>
<reference evidence="2 3" key="1">
    <citation type="submission" date="2020-08" db="EMBL/GenBank/DDBJ databases">
        <title>Sequencing the genomes of 1000 actinobacteria strains.</title>
        <authorList>
            <person name="Klenk H.-P."/>
        </authorList>
    </citation>
    <scope>NUCLEOTIDE SEQUENCE [LARGE SCALE GENOMIC DNA]</scope>
    <source>
        <strain evidence="2 3">DSM 43150</strain>
    </source>
</reference>
<dbReference type="EMBL" id="JACHNC010000001">
    <property type="protein sequence ID" value="MBB4749882.1"/>
    <property type="molecule type" value="Genomic_DNA"/>
</dbReference>
<accession>A0A7W7MGW8</accession>
<gene>
    <name evidence="1" type="ORF">Alo02nite_93580</name>
    <name evidence="2" type="ORF">BJ964_004043</name>
</gene>
<keyword evidence="4" id="KW-1185">Reference proteome</keyword>
<comment type="caution">
    <text evidence="2">The sequence shown here is derived from an EMBL/GenBank/DDBJ whole genome shotgun (WGS) entry which is preliminary data.</text>
</comment>
<protein>
    <submittedName>
        <fullName evidence="2">Uncharacterized protein</fullName>
    </submittedName>
</protein>
<evidence type="ECO:0000313" key="4">
    <source>
        <dbReference type="Proteomes" id="UP000631312"/>
    </source>
</evidence>